<dbReference type="RefSeq" id="WP_013569360.1">
    <property type="nucleotide sequence ID" value="NC_014963.1"/>
</dbReference>
<dbReference type="EMBL" id="CP002467">
    <property type="protein sequence ID" value="ADV83627.1"/>
    <property type="molecule type" value="Genomic_DNA"/>
</dbReference>
<dbReference type="HOGENOM" id="CLU_1460625_0_0_0"/>
<dbReference type="KEGG" id="tsa:AciPR4_2859"/>
<evidence type="ECO:0000313" key="2">
    <source>
        <dbReference type="EMBL" id="ADV83627.1"/>
    </source>
</evidence>
<sequence length="191" mass="21267">MPPPKKAVKKAAKKAAKKTAGHHHDKHHQANDLRRAYEHMGRVAVLRQSSKSSATDAVAELTELAQRAIKDGHSKYAADLLRASEHLSFTVLADDGSGIVRVSAELKESITEQFDELMQRADEHWEEEEQHSSILTGIYQSSRDSATKAFKVRAYHQGLEFARAAEALAHVKQYGPLKLERGHKNLQLKSA</sequence>
<dbReference type="OrthoDB" id="120410at2"/>
<dbReference type="Proteomes" id="UP000006844">
    <property type="component" value="Chromosome"/>
</dbReference>
<proteinExistence type="predicted"/>
<dbReference type="STRING" id="401053.AciPR4_2859"/>
<gene>
    <name evidence="2" type="ordered locus">AciPR4_2859</name>
</gene>
<accession>E8V478</accession>
<name>E8V478_TERSS</name>
<evidence type="ECO:0000256" key="1">
    <source>
        <dbReference type="SAM" id="MobiDB-lite"/>
    </source>
</evidence>
<evidence type="ECO:0000313" key="3">
    <source>
        <dbReference type="Proteomes" id="UP000006844"/>
    </source>
</evidence>
<reference evidence="2 3" key="1">
    <citation type="journal article" date="2012" name="Stand. Genomic Sci.">
        <title>Complete genome sequence of Terriglobus saanensis type strain SP1PR4(T), an Acidobacteria from tundra soil.</title>
        <authorList>
            <person name="Rawat S.R."/>
            <person name="Mannisto M.K."/>
            <person name="Starovoytov V."/>
            <person name="Goodwin L."/>
            <person name="Nolan M."/>
            <person name="Hauser L."/>
            <person name="Land M."/>
            <person name="Davenport K.W."/>
            <person name="Woyke T."/>
            <person name="Haggblom M.M."/>
        </authorList>
    </citation>
    <scope>NUCLEOTIDE SEQUENCE</scope>
    <source>
        <strain evidence="3">ATCC BAA-1853 / DSM 23119 / SP1PR4</strain>
    </source>
</reference>
<keyword evidence="3" id="KW-1185">Reference proteome</keyword>
<dbReference type="AlphaFoldDB" id="E8V478"/>
<organism evidence="2 3">
    <name type="scientific">Terriglobus saanensis (strain ATCC BAA-1853 / DSM 23119 / SP1PR4)</name>
    <dbReference type="NCBI Taxonomy" id="401053"/>
    <lineage>
        <taxon>Bacteria</taxon>
        <taxon>Pseudomonadati</taxon>
        <taxon>Acidobacteriota</taxon>
        <taxon>Terriglobia</taxon>
        <taxon>Terriglobales</taxon>
        <taxon>Acidobacteriaceae</taxon>
        <taxon>Terriglobus</taxon>
    </lineage>
</organism>
<protein>
    <submittedName>
        <fullName evidence="2">Uncharacterized protein</fullName>
    </submittedName>
</protein>
<feature type="region of interest" description="Disordered" evidence="1">
    <location>
        <begin position="1"/>
        <end position="31"/>
    </location>
</feature>
<feature type="compositionally biased region" description="Basic residues" evidence="1">
    <location>
        <begin position="1"/>
        <end position="27"/>
    </location>
</feature>